<sequence length="321" mass="34447">MSARRVLWWVLLAVTLVPALLLSVLRVAELEQGQAVRLVSFAPYALPGYAAALLLLLAVVRRRRAARVGVLLALAGLVVHAWWLAPLVTGPTTEADGEPLTVMSSNLLRGRGDAAAVVAAAVADDVDVLVLQEVTAAVLADLDRAGLDELMPHRIGHPDAGEPPFADTVGTMVFARTPLEQPVRLGTELQSWRVEVEGLTLLALHSNAPTDPAGWISDHAVLREAARDPEVDLLVGDFNATLDHAPLQRLVSDGYRDAVEQSNAGWQPTWPDNGLFKGLPLPPLVAIDHVLTQPGLAATGVWTVPIEGTDHRAILVELRRR</sequence>
<dbReference type="AlphaFoldDB" id="A0A1A9GKK1"/>
<feature type="domain" description="Endonuclease/exonuclease/phosphatase" evidence="2">
    <location>
        <begin position="103"/>
        <end position="311"/>
    </location>
</feature>
<organism evidence="3 4">
    <name type="scientific">Nocardioides dokdonensis FR1436</name>
    <dbReference type="NCBI Taxonomy" id="1300347"/>
    <lineage>
        <taxon>Bacteria</taxon>
        <taxon>Bacillati</taxon>
        <taxon>Actinomycetota</taxon>
        <taxon>Actinomycetes</taxon>
        <taxon>Propionibacteriales</taxon>
        <taxon>Nocardioidaceae</taxon>
        <taxon>Nocardioides</taxon>
    </lineage>
</organism>
<protein>
    <recommendedName>
        <fullName evidence="2">Endonuclease/exonuclease/phosphatase domain-containing protein</fullName>
    </recommendedName>
</protein>
<dbReference type="PATRIC" id="fig|1300347.3.peg.2404"/>
<dbReference type="Gene3D" id="3.60.10.10">
    <property type="entry name" value="Endonuclease/exonuclease/phosphatase"/>
    <property type="match status" value="1"/>
</dbReference>
<dbReference type="GO" id="GO:0003824">
    <property type="term" value="F:catalytic activity"/>
    <property type="evidence" value="ECO:0007669"/>
    <property type="project" value="InterPro"/>
</dbReference>
<evidence type="ECO:0000313" key="3">
    <source>
        <dbReference type="EMBL" id="ANH38829.1"/>
    </source>
</evidence>
<dbReference type="RefSeq" id="WP_068109882.1">
    <property type="nucleotide sequence ID" value="NZ_CP015079.1"/>
</dbReference>
<dbReference type="SUPFAM" id="SSF56219">
    <property type="entry name" value="DNase I-like"/>
    <property type="match status" value="1"/>
</dbReference>
<evidence type="ECO:0000259" key="2">
    <source>
        <dbReference type="Pfam" id="PF03372"/>
    </source>
</evidence>
<reference evidence="3 4" key="1">
    <citation type="submission" date="2016-03" db="EMBL/GenBank/DDBJ databases">
        <title>Complete genome sequence of a soil Actinobacterium, Nocardioides dokdonensis FR1436.</title>
        <authorList>
            <person name="Kwon S.-K."/>
            <person name="Kim K."/>
            <person name="Kim J.F."/>
        </authorList>
    </citation>
    <scope>NUCLEOTIDE SEQUENCE [LARGE SCALE GENOMIC DNA]</scope>
    <source>
        <strain evidence="3 4">FR1436</strain>
    </source>
</reference>
<evidence type="ECO:0000313" key="4">
    <source>
        <dbReference type="Proteomes" id="UP000077868"/>
    </source>
</evidence>
<keyword evidence="4" id="KW-1185">Reference proteome</keyword>
<feature type="transmembrane region" description="Helical" evidence="1">
    <location>
        <begin position="40"/>
        <end position="59"/>
    </location>
</feature>
<dbReference type="KEGG" id="ndk:I601_2411"/>
<keyword evidence="1" id="KW-1133">Transmembrane helix</keyword>
<keyword evidence="1" id="KW-0812">Transmembrane</keyword>
<name>A0A1A9GKK1_9ACTN</name>
<feature type="transmembrane region" description="Helical" evidence="1">
    <location>
        <begin position="66"/>
        <end position="85"/>
    </location>
</feature>
<dbReference type="Pfam" id="PF03372">
    <property type="entry name" value="Exo_endo_phos"/>
    <property type="match status" value="1"/>
</dbReference>
<proteinExistence type="predicted"/>
<dbReference type="OrthoDB" id="2340043at2"/>
<dbReference type="EMBL" id="CP015079">
    <property type="protein sequence ID" value="ANH38829.1"/>
    <property type="molecule type" value="Genomic_DNA"/>
</dbReference>
<dbReference type="InterPro" id="IPR036691">
    <property type="entry name" value="Endo/exonu/phosph_ase_sf"/>
</dbReference>
<dbReference type="STRING" id="1300347.I601_2411"/>
<accession>A0A1A9GKK1</accession>
<dbReference type="InterPro" id="IPR005135">
    <property type="entry name" value="Endo/exonuclease/phosphatase"/>
</dbReference>
<gene>
    <name evidence="3" type="ORF">I601_2411</name>
</gene>
<dbReference type="Proteomes" id="UP000077868">
    <property type="component" value="Chromosome"/>
</dbReference>
<keyword evidence="1" id="KW-0472">Membrane</keyword>
<evidence type="ECO:0000256" key="1">
    <source>
        <dbReference type="SAM" id="Phobius"/>
    </source>
</evidence>